<dbReference type="RefSeq" id="WP_218606372.1">
    <property type="nucleotide sequence ID" value="NZ_JADQDJ010000603.1"/>
</dbReference>
<dbReference type="EC" id="3.6.1.27" evidence="3"/>
<evidence type="ECO:0000256" key="16">
    <source>
        <dbReference type="ARBA" id="ARBA00047594"/>
    </source>
</evidence>
<keyword evidence="13" id="KW-0961">Cell wall biogenesis/degradation</keyword>
<evidence type="ECO:0000256" key="15">
    <source>
        <dbReference type="ARBA" id="ARBA00032932"/>
    </source>
</evidence>
<evidence type="ECO:0000256" key="14">
    <source>
        <dbReference type="ARBA" id="ARBA00032707"/>
    </source>
</evidence>
<keyword evidence="9" id="KW-0573">Peptidoglycan synthesis</keyword>
<keyword evidence="12" id="KW-0046">Antibiotic resistance</keyword>
<keyword evidence="19" id="KW-1185">Reference proteome</keyword>
<keyword evidence="11 17" id="KW-0472">Membrane</keyword>
<accession>A0ABS6UYS4</accession>
<dbReference type="Proteomes" id="UP000694287">
    <property type="component" value="Unassembled WGS sequence"/>
</dbReference>
<evidence type="ECO:0000256" key="10">
    <source>
        <dbReference type="ARBA" id="ARBA00022989"/>
    </source>
</evidence>
<evidence type="ECO:0000313" key="18">
    <source>
        <dbReference type="EMBL" id="MBW0137401.1"/>
    </source>
</evidence>
<evidence type="ECO:0000256" key="7">
    <source>
        <dbReference type="ARBA" id="ARBA00022801"/>
    </source>
</evidence>
<dbReference type="InterPro" id="IPR003824">
    <property type="entry name" value="UppP"/>
</dbReference>
<evidence type="ECO:0000256" key="8">
    <source>
        <dbReference type="ARBA" id="ARBA00022960"/>
    </source>
</evidence>
<keyword evidence="8" id="KW-0133">Cell shape</keyword>
<proteinExistence type="inferred from homology"/>
<evidence type="ECO:0000256" key="5">
    <source>
        <dbReference type="ARBA" id="ARBA00022475"/>
    </source>
</evidence>
<keyword evidence="10 17" id="KW-1133">Transmembrane helix</keyword>
<comment type="catalytic activity">
    <reaction evidence="16">
        <text>di-trans,octa-cis-undecaprenyl diphosphate + H2O = di-trans,octa-cis-undecaprenyl phosphate + phosphate + H(+)</text>
        <dbReference type="Rhea" id="RHEA:28094"/>
        <dbReference type="ChEBI" id="CHEBI:15377"/>
        <dbReference type="ChEBI" id="CHEBI:15378"/>
        <dbReference type="ChEBI" id="CHEBI:43474"/>
        <dbReference type="ChEBI" id="CHEBI:58405"/>
        <dbReference type="ChEBI" id="CHEBI:60392"/>
        <dbReference type="EC" id="3.6.1.27"/>
    </reaction>
</comment>
<organism evidence="18 19">
    <name type="scientific">Pseudonocardia abyssalis</name>
    <dbReference type="NCBI Taxonomy" id="2792008"/>
    <lineage>
        <taxon>Bacteria</taxon>
        <taxon>Bacillati</taxon>
        <taxon>Actinomycetota</taxon>
        <taxon>Actinomycetes</taxon>
        <taxon>Pseudonocardiales</taxon>
        <taxon>Pseudonocardiaceae</taxon>
        <taxon>Pseudonocardia</taxon>
    </lineage>
</organism>
<comment type="caution">
    <text evidence="18">The sequence shown here is derived from an EMBL/GenBank/DDBJ whole genome shotgun (WGS) entry which is preliminary data.</text>
</comment>
<evidence type="ECO:0000313" key="19">
    <source>
        <dbReference type="Proteomes" id="UP000694287"/>
    </source>
</evidence>
<evidence type="ECO:0000256" key="6">
    <source>
        <dbReference type="ARBA" id="ARBA00022692"/>
    </source>
</evidence>
<protein>
    <recommendedName>
        <fullName evidence="4">Undecaprenyl-diphosphatase</fullName>
        <ecNumber evidence="3">3.6.1.27</ecNumber>
    </recommendedName>
    <alternativeName>
        <fullName evidence="15">Bacitracin resistance protein</fullName>
    </alternativeName>
    <alternativeName>
        <fullName evidence="14">Undecaprenyl pyrophosphate phosphatase</fullName>
    </alternativeName>
</protein>
<evidence type="ECO:0000256" key="12">
    <source>
        <dbReference type="ARBA" id="ARBA00023251"/>
    </source>
</evidence>
<dbReference type="PANTHER" id="PTHR30622">
    <property type="entry name" value="UNDECAPRENYL-DIPHOSPHATASE"/>
    <property type="match status" value="1"/>
</dbReference>
<sequence length="85" mass="8678">MSTSVVGAVPIGVVGLAARDIVSGPLRDLWVVAVALTAWSAVTCVAELVATRKRAEGDIRLRDALVVGAAQCVALVPGVSGRRGR</sequence>
<evidence type="ECO:0000256" key="11">
    <source>
        <dbReference type="ARBA" id="ARBA00023136"/>
    </source>
</evidence>
<comment type="subcellular location">
    <subcellularLocation>
        <location evidence="1">Cell membrane</location>
        <topology evidence="1">Multi-pass membrane protein</topology>
    </subcellularLocation>
</comment>
<reference evidence="18 19" key="1">
    <citation type="submission" date="2020-11" db="EMBL/GenBank/DDBJ databases">
        <title>Pseudonocardia abyssalis sp. nov. and Pseudonocardia oceani sp. nov., description and phylogenomic analysis of two novel actinomycetes isolated from the deep Southern Ocean.</title>
        <authorList>
            <person name="Parra J."/>
        </authorList>
    </citation>
    <scope>NUCLEOTIDE SEQUENCE [LARGE SCALE GENOMIC DNA]</scope>
    <source>
        <strain evidence="18 19">KRD-168</strain>
    </source>
</reference>
<evidence type="ECO:0000256" key="2">
    <source>
        <dbReference type="ARBA" id="ARBA00010621"/>
    </source>
</evidence>
<gene>
    <name evidence="18" type="ORF">I4I81_24525</name>
</gene>
<name>A0ABS6UYS4_9PSEU</name>
<evidence type="ECO:0000256" key="1">
    <source>
        <dbReference type="ARBA" id="ARBA00004651"/>
    </source>
</evidence>
<feature type="transmembrane region" description="Helical" evidence="17">
    <location>
        <begin position="29"/>
        <end position="50"/>
    </location>
</feature>
<evidence type="ECO:0000256" key="9">
    <source>
        <dbReference type="ARBA" id="ARBA00022984"/>
    </source>
</evidence>
<keyword evidence="7" id="KW-0378">Hydrolase</keyword>
<dbReference type="PANTHER" id="PTHR30622:SF2">
    <property type="entry name" value="UNDECAPRENYL-DIPHOSPHATASE"/>
    <property type="match status" value="1"/>
</dbReference>
<keyword evidence="5" id="KW-1003">Cell membrane</keyword>
<dbReference type="EMBL" id="JADQDK010000001">
    <property type="protein sequence ID" value="MBW0137401.1"/>
    <property type="molecule type" value="Genomic_DNA"/>
</dbReference>
<dbReference type="Pfam" id="PF02673">
    <property type="entry name" value="BacA"/>
    <property type="match status" value="1"/>
</dbReference>
<evidence type="ECO:0000256" key="3">
    <source>
        <dbReference type="ARBA" id="ARBA00012374"/>
    </source>
</evidence>
<evidence type="ECO:0000256" key="13">
    <source>
        <dbReference type="ARBA" id="ARBA00023316"/>
    </source>
</evidence>
<evidence type="ECO:0000256" key="4">
    <source>
        <dbReference type="ARBA" id="ARBA00021581"/>
    </source>
</evidence>
<evidence type="ECO:0000256" key="17">
    <source>
        <dbReference type="SAM" id="Phobius"/>
    </source>
</evidence>
<comment type="similarity">
    <text evidence="2">Belongs to the UppP family.</text>
</comment>
<keyword evidence="6 17" id="KW-0812">Transmembrane</keyword>